<name>A0A6A5SP03_9PLEO</name>
<dbReference type="OrthoDB" id="3660474at2759"/>
<gene>
    <name evidence="1" type="ORF">EJ02DRAFT_423010</name>
</gene>
<evidence type="ECO:0000313" key="1">
    <source>
        <dbReference type="EMBL" id="KAF1941440.1"/>
    </source>
</evidence>
<keyword evidence="2" id="KW-1185">Reference proteome</keyword>
<dbReference type="EMBL" id="ML976047">
    <property type="protein sequence ID" value="KAF1941440.1"/>
    <property type="molecule type" value="Genomic_DNA"/>
</dbReference>
<protein>
    <submittedName>
        <fullName evidence="1">Uncharacterized protein</fullName>
    </submittedName>
</protein>
<organism evidence="1 2">
    <name type="scientific">Clathrospora elynae</name>
    <dbReference type="NCBI Taxonomy" id="706981"/>
    <lineage>
        <taxon>Eukaryota</taxon>
        <taxon>Fungi</taxon>
        <taxon>Dikarya</taxon>
        <taxon>Ascomycota</taxon>
        <taxon>Pezizomycotina</taxon>
        <taxon>Dothideomycetes</taxon>
        <taxon>Pleosporomycetidae</taxon>
        <taxon>Pleosporales</taxon>
        <taxon>Diademaceae</taxon>
        <taxon>Clathrospora</taxon>
    </lineage>
</organism>
<proteinExistence type="predicted"/>
<accession>A0A6A5SP03</accession>
<dbReference type="Proteomes" id="UP000800038">
    <property type="component" value="Unassembled WGS sequence"/>
</dbReference>
<reference evidence="1" key="1">
    <citation type="journal article" date="2020" name="Stud. Mycol.">
        <title>101 Dothideomycetes genomes: a test case for predicting lifestyles and emergence of pathogens.</title>
        <authorList>
            <person name="Haridas S."/>
            <person name="Albert R."/>
            <person name="Binder M."/>
            <person name="Bloem J."/>
            <person name="Labutti K."/>
            <person name="Salamov A."/>
            <person name="Andreopoulos B."/>
            <person name="Baker S."/>
            <person name="Barry K."/>
            <person name="Bills G."/>
            <person name="Bluhm B."/>
            <person name="Cannon C."/>
            <person name="Castanera R."/>
            <person name="Culley D."/>
            <person name="Daum C."/>
            <person name="Ezra D."/>
            <person name="Gonzalez J."/>
            <person name="Henrissat B."/>
            <person name="Kuo A."/>
            <person name="Liang C."/>
            <person name="Lipzen A."/>
            <person name="Lutzoni F."/>
            <person name="Magnuson J."/>
            <person name="Mondo S."/>
            <person name="Nolan M."/>
            <person name="Ohm R."/>
            <person name="Pangilinan J."/>
            <person name="Park H.-J."/>
            <person name="Ramirez L."/>
            <person name="Alfaro M."/>
            <person name="Sun H."/>
            <person name="Tritt A."/>
            <person name="Yoshinaga Y."/>
            <person name="Zwiers L.-H."/>
            <person name="Turgeon B."/>
            <person name="Goodwin S."/>
            <person name="Spatafora J."/>
            <person name="Crous P."/>
            <person name="Grigoriev I."/>
        </authorList>
    </citation>
    <scope>NUCLEOTIDE SEQUENCE</scope>
    <source>
        <strain evidence="1">CBS 161.51</strain>
    </source>
</reference>
<sequence>MADPTLDPLHQQIYSAISPHRGRLSGNFVRAITGNIAFLVKYMAGSRLQAQQVSITVTDV</sequence>
<dbReference type="AlphaFoldDB" id="A0A6A5SP03"/>
<evidence type="ECO:0000313" key="2">
    <source>
        <dbReference type="Proteomes" id="UP000800038"/>
    </source>
</evidence>